<feature type="signal peptide" evidence="6">
    <location>
        <begin position="1"/>
        <end position="20"/>
    </location>
</feature>
<dbReference type="InterPro" id="IPR010264">
    <property type="entry name" value="Self-incomp_S1"/>
</dbReference>
<sequence>MKKWQVYVVVISLFVHLVASQVETITEGRTGEITNKLFDGIRGKRTVEIINKLGGGLTLTLHCKSKDDDLGVQTLAPDSRWSFKFTPAFFGTTRFSCNFKWGGESHSFDIYDDEREVGDKQCYLCSWNIYNGSQGGFTCRFQESTGRYDICYVWNDEITFLAHKSLLQAHRSSNENDPPIIVSTNGSLSRKKIRIKILVFLDENREKMKEMLFLVHIK</sequence>
<dbReference type="Pfam" id="PF05938">
    <property type="entry name" value="Self-incomp_S1"/>
    <property type="match status" value="1"/>
</dbReference>
<keyword evidence="5 6" id="KW-0732">Signal</keyword>
<keyword evidence="3 6" id="KW-0713">Self-incompatibility</keyword>
<evidence type="ECO:0000256" key="2">
    <source>
        <dbReference type="ARBA" id="ARBA00005581"/>
    </source>
</evidence>
<organism evidence="7 8">
    <name type="scientific">Brassica rapa subsp. trilocularis</name>
    <dbReference type="NCBI Taxonomy" id="1813537"/>
    <lineage>
        <taxon>Eukaryota</taxon>
        <taxon>Viridiplantae</taxon>
        <taxon>Streptophyta</taxon>
        <taxon>Embryophyta</taxon>
        <taxon>Tracheophyta</taxon>
        <taxon>Spermatophyta</taxon>
        <taxon>Magnoliopsida</taxon>
        <taxon>eudicotyledons</taxon>
        <taxon>Gunneridae</taxon>
        <taxon>Pentapetalae</taxon>
        <taxon>rosids</taxon>
        <taxon>malvids</taxon>
        <taxon>Brassicales</taxon>
        <taxon>Brassicaceae</taxon>
        <taxon>Brassiceae</taxon>
        <taxon>Brassica</taxon>
    </lineage>
</organism>
<name>A0ABQ7NCV3_BRACM</name>
<accession>A0ABQ7NCV3</accession>
<comment type="similarity">
    <text evidence="2 6">Belongs to the plant self-incompatibility (S1) protein family.</text>
</comment>
<keyword evidence="4 6" id="KW-0964">Secreted</keyword>
<evidence type="ECO:0000256" key="5">
    <source>
        <dbReference type="ARBA" id="ARBA00022729"/>
    </source>
</evidence>
<evidence type="ECO:0000313" key="7">
    <source>
        <dbReference type="EMBL" id="KAG5408722.1"/>
    </source>
</evidence>
<evidence type="ECO:0000256" key="3">
    <source>
        <dbReference type="ARBA" id="ARBA00022471"/>
    </source>
</evidence>
<comment type="caution">
    <text evidence="7">The sequence shown here is derived from an EMBL/GenBank/DDBJ whole genome shotgun (WGS) entry which is preliminary data.</text>
</comment>
<proteinExistence type="inferred from homology"/>
<evidence type="ECO:0000256" key="1">
    <source>
        <dbReference type="ARBA" id="ARBA00004613"/>
    </source>
</evidence>
<evidence type="ECO:0000256" key="4">
    <source>
        <dbReference type="ARBA" id="ARBA00022525"/>
    </source>
</evidence>
<dbReference type="EMBL" id="JADBGQ010000002">
    <property type="protein sequence ID" value="KAG5408722.1"/>
    <property type="molecule type" value="Genomic_DNA"/>
</dbReference>
<reference evidence="7 8" key="1">
    <citation type="submission" date="2021-03" db="EMBL/GenBank/DDBJ databases">
        <authorList>
            <person name="King G.J."/>
            <person name="Bancroft I."/>
            <person name="Baten A."/>
            <person name="Bloomfield J."/>
            <person name="Borpatragohain P."/>
            <person name="He Z."/>
            <person name="Irish N."/>
            <person name="Irwin J."/>
            <person name="Liu K."/>
            <person name="Mauleon R.P."/>
            <person name="Moore J."/>
            <person name="Morris R."/>
            <person name="Ostergaard L."/>
            <person name="Wang B."/>
            <person name="Wells R."/>
        </authorList>
    </citation>
    <scope>NUCLEOTIDE SEQUENCE [LARGE SCALE GENOMIC DNA]</scope>
    <source>
        <strain evidence="7">R-o-18</strain>
        <tissue evidence="7">Leaf</tissue>
    </source>
</reference>
<keyword evidence="8" id="KW-1185">Reference proteome</keyword>
<evidence type="ECO:0000256" key="6">
    <source>
        <dbReference type="RuleBase" id="RU367044"/>
    </source>
</evidence>
<dbReference type="Proteomes" id="UP000823674">
    <property type="component" value="Chromosome A02"/>
</dbReference>
<feature type="chain" id="PRO_5045001408" description="S-protein homolog" evidence="6">
    <location>
        <begin position="21"/>
        <end position="218"/>
    </location>
</feature>
<evidence type="ECO:0000313" key="8">
    <source>
        <dbReference type="Proteomes" id="UP000823674"/>
    </source>
</evidence>
<dbReference type="PANTHER" id="PTHR31232:SF157">
    <property type="entry name" value="S-PROTEIN HOMOLOG"/>
    <property type="match status" value="1"/>
</dbReference>
<gene>
    <name evidence="7" type="primary">A02p009510.1_BraROA</name>
    <name evidence="7" type="ORF">IGI04_005041</name>
</gene>
<protein>
    <recommendedName>
        <fullName evidence="6">S-protein homolog</fullName>
    </recommendedName>
</protein>
<dbReference type="PANTHER" id="PTHR31232">
    <property type="match status" value="1"/>
</dbReference>
<comment type="subcellular location">
    <subcellularLocation>
        <location evidence="1 6">Secreted</location>
    </subcellularLocation>
</comment>